<comment type="caution">
    <text evidence="9">The sequence shown here is derived from an EMBL/GenBank/DDBJ whole genome shotgun (WGS) entry which is preliminary data.</text>
</comment>
<evidence type="ECO:0000313" key="9">
    <source>
        <dbReference type="EMBL" id="TCN26597.1"/>
    </source>
</evidence>
<comment type="cofactor">
    <cofactor evidence="1">
        <name>Zn(2+)</name>
        <dbReference type="ChEBI" id="CHEBI:29105"/>
    </cofactor>
</comment>
<evidence type="ECO:0000256" key="3">
    <source>
        <dbReference type="ARBA" id="ARBA00007931"/>
    </source>
</evidence>
<proteinExistence type="inferred from homology"/>
<comment type="subcellular location">
    <subcellularLocation>
        <location evidence="2">Membrane</location>
        <topology evidence="2">Multi-pass membrane protein</topology>
    </subcellularLocation>
</comment>
<keyword evidence="10" id="KW-1185">Reference proteome</keyword>
<sequence>MFGLADFWRFLWSLLLIYPLVIFIHELGHAFFVKLLGGNFRLMIGRGRQLFKKGPFSLHVMYFLDSYCEYAKLQWNNRLTHFLVHAGGILFNLASVLILNLLISNGYLEERKVFEQFSYFSVWLSVFSLVPVDYGDENYSDGLAIYYVLLYRKWPKLTG</sequence>
<evidence type="ECO:0000256" key="2">
    <source>
        <dbReference type="ARBA" id="ARBA00004141"/>
    </source>
</evidence>
<keyword evidence="6 7" id="KW-0472">Membrane</keyword>
<dbReference type="Pfam" id="PF02163">
    <property type="entry name" value="Peptidase_M50"/>
    <property type="match status" value="1"/>
</dbReference>
<dbReference type="GO" id="GO:0016020">
    <property type="term" value="C:membrane"/>
    <property type="evidence" value="ECO:0007669"/>
    <property type="project" value="UniProtKB-SubCell"/>
</dbReference>
<dbReference type="AlphaFoldDB" id="A0A4R2BHL6"/>
<reference evidence="9 10" key="1">
    <citation type="journal article" date="2015" name="Stand. Genomic Sci.">
        <title>Genomic Encyclopedia of Bacterial and Archaeal Type Strains, Phase III: the genomes of soil and plant-associated and newly described type strains.</title>
        <authorList>
            <person name="Whitman W.B."/>
            <person name="Woyke T."/>
            <person name="Klenk H.P."/>
            <person name="Zhou Y."/>
            <person name="Lilburn T.G."/>
            <person name="Beck B.J."/>
            <person name="De Vos P."/>
            <person name="Vandamme P."/>
            <person name="Eisen J.A."/>
            <person name="Garrity G."/>
            <person name="Hugenholtz P."/>
            <person name="Kyrpides N.C."/>
        </authorList>
    </citation>
    <scope>NUCLEOTIDE SEQUENCE [LARGE SCALE GENOMIC DNA]</scope>
    <source>
        <strain evidence="9 10">CV53</strain>
    </source>
</reference>
<evidence type="ECO:0000259" key="8">
    <source>
        <dbReference type="Pfam" id="PF02163"/>
    </source>
</evidence>
<evidence type="ECO:0000256" key="1">
    <source>
        <dbReference type="ARBA" id="ARBA00001947"/>
    </source>
</evidence>
<organism evidence="9 10">
    <name type="scientific">Mesobacillus foraminis</name>
    <dbReference type="NCBI Taxonomy" id="279826"/>
    <lineage>
        <taxon>Bacteria</taxon>
        <taxon>Bacillati</taxon>
        <taxon>Bacillota</taxon>
        <taxon>Bacilli</taxon>
        <taxon>Bacillales</taxon>
        <taxon>Bacillaceae</taxon>
        <taxon>Mesobacillus</taxon>
    </lineage>
</organism>
<feature type="transmembrane region" description="Helical" evidence="7">
    <location>
        <begin position="12"/>
        <end position="33"/>
    </location>
</feature>
<accession>A0A4R2BHL6</accession>
<evidence type="ECO:0000256" key="4">
    <source>
        <dbReference type="ARBA" id="ARBA00022692"/>
    </source>
</evidence>
<feature type="transmembrane region" description="Helical" evidence="7">
    <location>
        <begin position="82"/>
        <end position="103"/>
    </location>
</feature>
<evidence type="ECO:0000256" key="5">
    <source>
        <dbReference type="ARBA" id="ARBA00022989"/>
    </source>
</evidence>
<dbReference type="GO" id="GO:0006508">
    <property type="term" value="P:proteolysis"/>
    <property type="evidence" value="ECO:0007669"/>
    <property type="project" value="InterPro"/>
</dbReference>
<evidence type="ECO:0000256" key="7">
    <source>
        <dbReference type="SAM" id="Phobius"/>
    </source>
</evidence>
<evidence type="ECO:0000256" key="6">
    <source>
        <dbReference type="ARBA" id="ARBA00023136"/>
    </source>
</evidence>
<dbReference type="Proteomes" id="UP000295689">
    <property type="component" value="Unassembled WGS sequence"/>
</dbReference>
<dbReference type="InterPro" id="IPR008915">
    <property type="entry name" value="Peptidase_M50"/>
</dbReference>
<protein>
    <recommendedName>
        <fullName evidence="8">Peptidase M50 domain-containing protein</fullName>
    </recommendedName>
</protein>
<dbReference type="RefSeq" id="WP_132002959.1">
    <property type="nucleotide sequence ID" value="NZ_JABUHM010000002.1"/>
</dbReference>
<keyword evidence="5 7" id="KW-1133">Transmembrane helix</keyword>
<feature type="domain" description="Peptidase M50" evidence="8">
    <location>
        <begin position="19"/>
        <end position="118"/>
    </location>
</feature>
<gene>
    <name evidence="9" type="ORF">EV146_103119</name>
</gene>
<keyword evidence="4 7" id="KW-0812">Transmembrane</keyword>
<name>A0A4R2BHL6_9BACI</name>
<comment type="similarity">
    <text evidence="3">Belongs to the peptidase M50B family.</text>
</comment>
<evidence type="ECO:0000313" key="10">
    <source>
        <dbReference type="Proteomes" id="UP000295689"/>
    </source>
</evidence>
<dbReference type="EMBL" id="SLVV01000003">
    <property type="protein sequence ID" value="TCN26597.1"/>
    <property type="molecule type" value="Genomic_DNA"/>
</dbReference>